<dbReference type="NCBIfam" id="TIGR01930">
    <property type="entry name" value="AcCoA-C-Actrans"/>
    <property type="match status" value="1"/>
</dbReference>
<evidence type="ECO:0000256" key="1">
    <source>
        <dbReference type="ARBA" id="ARBA00010982"/>
    </source>
</evidence>
<feature type="domain" description="Thiolase C-terminal" evidence="7">
    <location>
        <begin position="253"/>
        <end position="375"/>
    </location>
</feature>
<dbReference type="OrthoDB" id="2774224at2"/>
<proteinExistence type="inferred from homology"/>
<feature type="active site" description="Acyl-thioester intermediate" evidence="4">
    <location>
        <position position="90"/>
    </location>
</feature>
<dbReference type="GO" id="GO:0003988">
    <property type="term" value="F:acetyl-CoA C-acyltransferase activity"/>
    <property type="evidence" value="ECO:0007669"/>
    <property type="project" value="UniProtKB-EC"/>
</dbReference>
<name>A0A6G1X1M4_9BACI</name>
<evidence type="ECO:0000313" key="8">
    <source>
        <dbReference type="EMBL" id="MRG84883.1"/>
    </source>
</evidence>
<accession>A0A6G1X1M4</accession>
<dbReference type="Proteomes" id="UP000480185">
    <property type="component" value="Unassembled WGS sequence"/>
</dbReference>
<evidence type="ECO:0000256" key="2">
    <source>
        <dbReference type="ARBA" id="ARBA00022679"/>
    </source>
</evidence>
<evidence type="ECO:0000256" key="3">
    <source>
        <dbReference type="ARBA" id="ARBA00023315"/>
    </source>
</evidence>
<dbReference type="EMBL" id="WJNH01000001">
    <property type="protein sequence ID" value="MRG84883.1"/>
    <property type="molecule type" value="Genomic_DNA"/>
</dbReference>
<evidence type="ECO:0000256" key="4">
    <source>
        <dbReference type="PIRSR" id="PIRSR000429-1"/>
    </source>
</evidence>
<protein>
    <submittedName>
        <fullName evidence="8">Acetyl-CoA C-acyltransferase</fullName>
        <ecNumber evidence="8">2.3.1.16</ecNumber>
    </submittedName>
</protein>
<evidence type="ECO:0000259" key="6">
    <source>
        <dbReference type="Pfam" id="PF00108"/>
    </source>
</evidence>
<dbReference type="RefSeq" id="WP_153726854.1">
    <property type="nucleotide sequence ID" value="NZ_WJNH01000001.1"/>
</dbReference>
<comment type="similarity">
    <text evidence="1 5">Belongs to the thiolase-like superfamily. Thiolase family.</text>
</comment>
<feature type="active site" description="Proton acceptor" evidence="4">
    <location>
        <position position="332"/>
    </location>
</feature>
<dbReference type="CDD" id="cd00751">
    <property type="entry name" value="thiolase"/>
    <property type="match status" value="1"/>
</dbReference>
<dbReference type="PIRSF" id="PIRSF000429">
    <property type="entry name" value="Ac-CoA_Ac_transf"/>
    <property type="match status" value="1"/>
</dbReference>
<keyword evidence="2 5" id="KW-0808">Transferase</keyword>
<comment type="caution">
    <text evidence="8">The sequence shown here is derived from an EMBL/GenBank/DDBJ whole genome shotgun (WGS) entry which is preliminary data.</text>
</comment>
<gene>
    <name evidence="8" type="ORF">GH754_00920</name>
</gene>
<dbReference type="InterPro" id="IPR020616">
    <property type="entry name" value="Thiolase_N"/>
</dbReference>
<evidence type="ECO:0000256" key="5">
    <source>
        <dbReference type="RuleBase" id="RU003557"/>
    </source>
</evidence>
<dbReference type="SUPFAM" id="SSF53901">
    <property type="entry name" value="Thiolase-like"/>
    <property type="match status" value="2"/>
</dbReference>
<dbReference type="InterPro" id="IPR002155">
    <property type="entry name" value="Thiolase"/>
</dbReference>
<keyword evidence="3 5" id="KW-0012">Acyltransferase</keyword>
<feature type="domain" description="Thiolase N-terminal" evidence="6">
    <location>
        <begin position="6"/>
        <end position="246"/>
    </location>
</feature>
<organism evidence="8 9">
    <name type="scientific">Salinibacillus xinjiangensis</name>
    <dbReference type="NCBI Taxonomy" id="1229268"/>
    <lineage>
        <taxon>Bacteria</taxon>
        <taxon>Bacillati</taxon>
        <taxon>Bacillota</taxon>
        <taxon>Bacilli</taxon>
        <taxon>Bacillales</taxon>
        <taxon>Bacillaceae</taxon>
        <taxon>Salinibacillus</taxon>
    </lineage>
</organism>
<dbReference type="InterPro" id="IPR020617">
    <property type="entry name" value="Thiolase_C"/>
</dbReference>
<reference evidence="8 9" key="1">
    <citation type="submission" date="2019-11" db="EMBL/GenBank/DDBJ databases">
        <authorList>
            <person name="Li J."/>
        </authorList>
    </citation>
    <scope>NUCLEOTIDE SEQUENCE [LARGE SCALE GENOMIC DNA]</scope>
    <source>
        <strain evidence="8 9">J4</strain>
    </source>
</reference>
<dbReference type="EC" id="2.3.1.16" evidence="8"/>
<feature type="active site" description="Proton acceptor" evidence="4">
    <location>
        <position position="362"/>
    </location>
</feature>
<sequence>MGREAVIVEAKRLPTGKRKGMYVNTRPEHMLSSLLKGLVENVDFDPMEIKDLLVGCVTQTAEQGNNIARISALMAGLPKEVAAMTLNRKCGSSQEAINQAAQGVIAGDYDVVIAAGIENMTRVPIGEDRVESPSELTDRYEIISQGISAERIATKWEISRQEMDELALRSHQLASRARENGDFKRETLPIELEGESVSDDEGIRPNTSLEKLGSLKSAFSNDGLITAGNSSQISDGAAGVIIMSREKAEELNLKPRARIIARGVIGSDPTLMLEGPIPLTKQILDKAGLKVEDIDVFECNEAFASVVLAWMKEYKPNIEKVNPRGGAIALGHPTGASGARIMTTLLHELEDMDKRFGLQVMCCGGGMATATIIERL</sequence>
<dbReference type="FunFam" id="3.40.47.10:FF:000010">
    <property type="entry name" value="Acetyl-CoA acetyltransferase (Thiolase)"/>
    <property type="match status" value="1"/>
</dbReference>
<dbReference type="Pfam" id="PF00108">
    <property type="entry name" value="Thiolase_N"/>
    <property type="match status" value="1"/>
</dbReference>
<dbReference type="PANTHER" id="PTHR43365">
    <property type="entry name" value="BLR7806 PROTEIN"/>
    <property type="match status" value="1"/>
</dbReference>
<dbReference type="AlphaFoldDB" id="A0A6G1X1M4"/>
<dbReference type="Pfam" id="PF02803">
    <property type="entry name" value="Thiolase_C"/>
    <property type="match status" value="1"/>
</dbReference>
<dbReference type="PANTHER" id="PTHR43365:SF1">
    <property type="entry name" value="ACETYL-COA C-ACYLTRANSFERASE"/>
    <property type="match status" value="1"/>
</dbReference>
<keyword evidence="9" id="KW-1185">Reference proteome</keyword>
<dbReference type="Gene3D" id="3.40.47.10">
    <property type="match status" value="2"/>
</dbReference>
<evidence type="ECO:0000259" key="7">
    <source>
        <dbReference type="Pfam" id="PF02803"/>
    </source>
</evidence>
<dbReference type="InterPro" id="IPR016039">
    <property type="entry name" value="Thiolase-like"/>
</dbReference>
<dbReference type="InterPro" id="IPR020613">
    <property type="entry name" value="Thiolase_CS"/>
</dbReference>
<evidence type="ECO:0000313" key="9">
    <source>
        <dbReference type="Proteomes" id="UP000480185"/>
    </source>
</evidence>
<dbReference type="PROSITE" id="PS00737">
    <property type="entry name" value="THIOLASE_2"/>
    <property type="match status" value="1"/>
</dbReference>